<reference evidence="2 3" key="1">
    <citation type="submission" date="2009-08" db="EMBL/GenBank/DDBJ databases">
        <authorList>
            <person name="Muzny D."/>
            <person name="Qin X."/>
            <person name="Deng J."/>
            <person name="Jiang H."/>
            <person name="Liu Y."/>
            <person name="Qu J."/>
            <person name="Song X.-Z."/>
            <person name="Zhang L."/>
            <person name="Thornton R."/>
            <person name="Coyle M."/>
            <person name="Francisco L."/>
            <person name="Jackson L."/>
            <person name="Javaid M."/>
            <person name="Korchina V."/>
            <person name="Kovar C."/>
            <person name="Mata R."/>
            <person name="Mathew T."/>
            <person name="Ngo R."/>
            <person name="Nguyen L."/>
            <person name="Nguyen N."/>
            <person name="Okwuonu G."/>
            <person name="Ongeri F."/>
            <person name="Pham C."/>
            <person name="Simmons D."/>
            <person name="Wilczek-Boney K."/>
            <person name="Hale W."/>
            <person name="Jakkamsetti A."/>
            <person name="Pham P."/>
            <person name="Ruth R."/>
            <person name="San Lucas F."/>
            <person name="Warren J."/>
            <person name="Zhang J."/>
            <person name="Zhao Z."/>
            <person name="Zhou C."/>
            <person name="Zhu D."/>
            <person name="Lee S."/>
            <person name="Bess C."/>
            <person name="Blankenburg K."/>
            <person name="Forbes L."/>
            <person name="Fu Q."/>
            <person name="Gubbala S."/>
            <person name="Hirani K."/>
            <person name="Jayaseelan J.C."/>
            <person name="Lara F."/>
            <person name="Munidasa M."/>
            <person name="Palculict T."/>
            <person name="Patil S."/>
            <person name="Pu L.-L."/>
            <person name="Saada N."/>
            <person name="Tang L."/>
            <person name="Weissenberger G."/>
            <person name="Zhu Y."/>
            <person name="Hemphill L."/>
            <person name="Shang Y."/>
            <person name="Youmans B."/>
            <person name="Ayvaz T."/>
            <person name="Ross M."/>
            <person name="Santibanez J."/>
            <person name="Aqrawi P."/>
            <person name="Gross S."/>
            <person name="Joshi V."/>
            <person name="Fowler G."/>
            <person name="Nazareth L."/>
            <person name="Reid J."/>
            <person name="Worley K."/>
            <person name="Petrosino J."/>
            <person name="Highlander S."/>
            <person name="Gibbs R."/>
        </authorList>
    </citation>
    <scope>NUCLEOTIDE SEQUENCE [LARGE SCALE GENOMIC DNA]</scope>
    <source>
        <strain evidence="2 3">ATCC 49175</strain>
    </source>
</reference>
<comment type="caution">
    <text evidence="2">The sequence shown here is derived from an EMBL/GenBank/DDBJ whole genome shotgun (WGS) entry which is preliminary data.</text>
</comment>
<keyword evidence="1" id="KW-0472">Membrane</keyword>
<name>C8NFH6_9LACT</name>
<evidence type="ECO:0000313" key="3">
    <source>
        <dbReference type="Proteomes" id="UP000005926"/>
    </source>
</evidence>
<evidence type="ECO:0008006" key="4">
    <source>
        <dbReference type="Google" id="ProtNLM"/>
    </source>
</evidence>
<keyword evidence="3" id="KW-1185">Reference proteome</keyword>
<gene>
    <name evidence="2" type="ORF">HMPREF0444_0671</name>
</gene>
<dbReference type="AlphaFoldDB" id="C8NFH6"/>
<feature type="transmembrane region" description="Helical" evidence="1">
    <location>
        <begin position="62"/>
        <end position="87"/>
    </location>
</feature>
<keyword evidence="1" id="KW-1133">Transmembrane helix</keyword>
<accession>C8NFH6</accession>
<organism evidence="2 3">
    <name type="scientific">Granulicatella adiacens ATCC 49175</name>
    <dbReference type="NCBI Taxonomy" id="638301"/>
    <lineage>
        <taxon>Bacteria</taxon>
        <taxon>Bacillati</taxon>
        <taxon>Bacillota</taxon>
        <taxon>Bacilli</taxon>
        <taxon>Lactobacillales</taxon>
        <taxon>Carnobacteriaceae</taxon>
        <taxon>Granulicatella</taxon>
    </lineage>
</organism>
<evidence type="ECO:0000256" key="1">
    <source>
        <dbReference type="SAM" id="Phobius"/>
    </source>
</evidence>
<evidence type="ECO:0000313" key="2">
    <source>
        <dbReference type="EMBL" id="EEW37581.1"/>
    </source>
</evidence>
<dbReference type="Proteomes" id="UP000005926">
    <property type="component" value="Unassembled WGS sequence"/>
</dbReference>
<sequence>MMMASLLIEWSTYIASVYTLFLIAYGLNIYWNLYLPMFIEELLDKACRPFVSLFKDVRIGNYSLALVTAMVVVFFINLVFVSFIRLIF</sequence>
<dbReference type="STRING" id="638301.HMPREF0444_0671"/>
<feature type="transmembrane region" description="Helical" evidence="1">
    <location>
        <begin position="12"/>
        <end position="31"/>
    </location>
</feature>
<keyword evidence="1" id="KW-0812">Transmembrane</keyword>
<dbReference type="EMBL" id="ACKZ01000014">
    <property type="protein sequence ID" value="EEW37581.1"/>
    <property type="molecule type" value="Genomic_DNA"/>
</dbReference>
<proteinExistence type="predicted"/>
<dbReference type="HOGENOM" id="CLU_2464694_0_0_9"/>
<protein>
    <recommendedName>
        <fullName evidence="4">YGGT family protein</fullName>
    </recommendedName>
</protein>